<dbReference type="SUPFAM" id="SSF101960">
    <property type="entry name" value="Stabilizer of iron transporter SufD"/>
    <property type="match status" value="1"/>
</dbReference>
<feature type="domain" description="SUF system FeS cluster assembly SufBD core" evidence="2">
    <location>
        <begin position="211"/>
        <end position="453"/>
    </location>
</feature>
<dbReference type="NCBIfam" id="TIGR01980">
    <property type="entry name" value="sufB"/>
    <property type="match status" value="1"/>
</dbReference>
<gene>
    <name evidence="4" type="primary">sufB</name>
    <name evidence="4" type="ORF">J3U87_18940</name>
</gene>
<dbReference type="AlphaFoldDB" id="A0A8A4TDD7"/>
<protein>
    <submittedName>
        <fullName evidence="4">Fe-S cluster assembly protein SufB</fullName>
    </submittedName>
</protein>
<dbReference type="NCBIfam" id="NF008773">
    <property type="entry name" value="PRK11814.1"/>
    <property type="match status" value="1"/>
</dbReference>
<name>A0A8A4TDD7_SULCO</name>
<evidence type="ECO:0000256" key="1">
    <source>
        <dbReference type="ARBA" id="ARBA00043967"/>
    </source>
</evidence>
<dbReference type="InterPro" id="IPR037284">
    <property type="entry name" value="SUF_FeS_clus_asmbl_SufBD_sf"/>
</dbReference>
<comment type="similarity">
    <text evidence="1">Belongs to the iron-sulfur cluster assembly SufBD family.</text>
</comment>
<dbReference type="InterPro" id="IPR045595">
    <property type="entry name" value="SufBD_N"/>
</dbReference>
<proteinExistence type="inferred from homology"/>
<dbReference type="GO" id="GO:0016226">
    <property type="term" value="P:iron-sulfur cluster assembly"/>
    <property type="evidence" value="ECO:0007669"/>
    <property type="project" value="InterPro"/>
</dbReference>
<dbReference type="Pfam" id="PF19295">
    <property type="entry name" value="SufBD_N"/>
    <property type="match status" value="1"/>
</dbReference>
<organism evidence="4 5">
    <name type="scientific">Sulfidibacter corallicola</name>
    <dbReference type="NCBI Taxonomy" id="2818388"/>
    <lineage>
        <taxon>Bacteria</taxon>
        <taxon>Pseudomonadati</taxon>
        <taxon>Acidobacteriota</taxon>
        <taxon>Holophagae</taxon>
        <taxon>Acanthopleuribacterales</taxon>
        <taxon>Acanthopleuribacteraceae</taxon>
        <taxon>Sulfidibacter</taxon>
    </lineage>
</organism>
<dbReference type="InterPro" id="IPR055346">
    <property type="entry name" value="Fe-S_cluster_assembly_SufBD"/>
</dbReference>
<dbReference type="Proteomes" id="UP000663929">
    <property type="component" value="Chromosome"/>
</dbReference>
<dbReference type="InterPro" id="IPR010231">
    <property type="entry name" value="SUF_FeS_clus_asmbl_SufB"/>
</dbReference>
<accession>A0A8A4TDD7</accession>
<dbReference type="InterPro" id="IPR000825">
    <property type="entry name" value="SUF_FeS_clus_asmbl_SufBD_core"/>
</dbReference>
<feature type="domain" description="SUF system FeS cluster assembly SufBD N-terminal" evidence="3">
    <location>
        <begin position="146"/>
        <end position="203"/>
    </location>
</feature>
<evidence type="ECO:0000313" key="5">
    <source>
        <dbReference type="Proteomes" id="UP000663929"/>
    </source>
</evidence>
<dbReference type="KEGG" id="scor:J3U87_18940"/>
<evidence type="ECO:0000313" key="4">
    <source>
        <dbReference type="EMBL" id="QTD47673.1"/>
    </source>
</evidence>
<reference evidence="4" key="1">
    <citation type="submission" date="2021-03" db="EMBL/GenBank/DDBJ databases">
        <title>Acanthopleuribacteraceae sp. M133.</title>
        <authorList>
            <person name="Wang G."/>
        </authorList>
    </citation>
    <scope>NUCLEOTIDE SEQUENCE</scope>
    <source>
        <strain evidence="4">M133</strain>
    </source>
</reference>
<dbReference type="Pfam" id="PF01458">
    <property type="entry name" value="SUFBD_core"/>
    <property type="match status" value="1"/>
</dbReference>
<dbReference type="RefSeq" id="WP_237377340.1">
    <property type="nucleotide sequence ID" value="NZ_CP071793.1"/>
</dbReference>
<keyword evidence="5" id="KW-1185">Reference proteome</keyword>
<dbReference type="PANTHER" id="PTHR30508">
    <property type="entry name" value="FES CLUSTER ASSEMBLY PROTEIN SUF"/>
    <property type="match status" value="1"/>
</dbReference>
<evidence type="ECO:0000259" key="3">
    <source>
        <dbReference type="Pfam" id="PF19295"/>
    </source>
</evidence>
<sequence length="482" mass="53981">MTTVANDIENLTKKEYKYGFVTDIESDTFPPGLNEDVVRAISKKKEEPEWMTEWRLKAFRHWQTMEEPHHWPQLKYTPTDYQSISYFSQPKKKDGPKSLEEVDPKLLETYEKLGIPLHERARLAGVAVDAVFDSVSVVTTFKETLQKAGVIFCPISEALREYPDLVKKYLGSVVPQTDNFFAALNSAVFSDGSFVYIPKGVRCPMELSTYFRINEASTGQFERTLIVAEEGSYVSYLEGCTAPMRDENQLHAAVVELVAMDDAKIKYSTVQNWYPGDEEGRGGIYNFVTKRGKCAGRNSHISWTQVETGSAVTWKYPSCILQGDNSVGEFYSVALTNNYQQADTGTKMIHLGKNTKSTIISKGISAGRGQNAYRGLVKIMKGAENSRNYTQCDSLLIGDRCGAHTFPYIDVRNTSSLVEHEASTSKIAEDQLFYVQQRGLDMENAVSLIVNGFCKDVFRELPMEFAVEATKLLAVSLEGSVG</sequence>
<dbReference type="EMBL" id="CP071793">
    <property type="protein sequence ID" value="QTD47673.1"/>
    <property type="molecule type" value="Genomic_DNA"/>
</dbReference>
<dbReference type="PANTHER" id="PTHR30508:SF1">
    <property type="entry name" value="UPF0051 PROTEIN ABCI8, CHLOROPLASTIC-RELATED"/>
    <property type="match status" value="1"/>
</dbReference>
<evidence type="ECO:0000259" key="2">
    <source>
        <dbReference type="Pfam" id="PF01458"/>
    </source>
</evidence>